<proteinExistence type="predicted"/>
<sequence>MLIYMRFFFIFVPFAHNSLFICCFAFLLNSRWRLCLLWRAFLKNSKDKKARKVDDPIPKVILLKKFIGVIKGKIMLVVWCLLWKLRLRLGSLRHLP</sequence>
<evidence type="ECO:0000313" key="2">
    <source>
        <dbReference type="EMBL" id="RHN60775.1"/>
    </source>
</evidence>
<reference evidence="3" key="1">
    <citation type="journal article" date="2018" name="Nat. Plants">
        <title>Whole-genome landscape of Medicago truncatula symbiotic genes.</title>
        <authorList>
            <person name="Pecrix Y."/>
            <person name="Staton S.E."/>
            <person name="Sallet E."/>
            <person name="Lelandais-Briere C."/>
            <person name="Moreau S."/>
            <person name="Carrere S."/>
            <person name="Blein T."/>
            <person name="Jardinaud M.F."/>
            <person name="Latrasse D."/>
            <person name="Zouine M."/>
            <person name="Zahm M."/>
            <person name="Kreplak J."/>
            <person name="Mayjonade B."/>
            <person name="Satge C."/>
            <person name="Perez M."/>
            <person name="Cauet S."/>
            <person name="Marande W."/>
            <person name="Chantry-Darmon C."/>
            <person name="Lopez-Roques C."/>
            <person name="Bouchez O."/>
            <person name="Berard A."/>
            <person name="Debelle F."/>
            <person name="Munos S."/>
            <person name="Bendahmane A."/>
            <person name="Berges H."/>
            <person name="Niebel A."/>
            <person name="Buitink J."/>
            <person name="Frugier F."/>
            <person name="Benhamed M."/>
            <person name="Crespi M."/>
            <person name="Gouzy J."/>
            <person name="Gamas P."/>
        </authorList>
    </citation>
    <scope>NUCLEOTIDE SEQUENCE [LARGE SCALE GENOMIC DNA]</scope>
    <source>
        <strain evidence="3">cv. Jemalong A17</strain>
    </source>
</reference>
<keyword evidence="1" id="KW-0472">Membrane</keyword>
<dbReference type="EMBL" id="PSQE01000004">
    <property type="protein sequence ID" value="RHN60775.1"/>
    <property type="molecule type" value="Genomic_DNA"/>
</dbReference>
<comment type="caution">
    <text evidence="2">The sequence shown here is derived from an EMBL/GenBank/DDBJ whole genome shotgun (WGS) entry which is preliminary data.</text>
</comment>
<keyword evidence="1" id="KW-0812">Transmembrane</keyword>
<feature type="transmembrane region" description="Helical" evidence="1">
    <location>
        <begin position="66"/>
        <end position="85"/>
    </location>
</feature>
<organism evidence="2 3">
    <name type="scientific">Medicago truncatula</name>
    <name type="common">Barrel medic</name>
    <name type="synonym">Medicago tribuloides</name>
    <dbReference type="NCBI Taxonomy" id="3880"/>
    <lineage>
        <taxon>Eukaryota</taxon>
        <taxon>Viridiplantae</taxon>
        <taxon>Streptophyta</taxon>
        <taxon>Embryophyta</taxon>
        <taxon>Tracheophyta</taxon>
        <taxon>Spermatophyta</taxon>
        <taxon>Magnoliopsida</taxon>
        <taxon>eudicotyledons</taxon>
        <taxon>Gunneridae</taxon>
        <taxon>Pentapetalae</taxon>
        <taxon>rosids</taxon>
        <taxon>fabids</taxon>
        <taxon>Fabales</taxon>
        <taxon>Fabaceae</taxon>
        <taxon>Papilionoideae</taxon>
        <taxon>50 kb inversion clade</taxon>
        <taxon>NPAAA clade</taxon>
        <taxon>Hologalegina</taxon>
        <taxon>IRL clade</taxon>
        <taxon>Trifolieae</taxon>
        <taxon>Medicago</taxon>
    </lineage>
</organism>
<dbReference type="Proteomes" id="UP000265566">
    <property type="component" value="Chromosome 4"/>
</dbReference>
<name>A0A396IAT6_MEDTR</name>
<keyword evidence="1" id="KW-1133">Transmembrane helix</keyword>
<evidence type="ECO:0000313" key="3">
    <source>
        <dbReference type="Proteomes" id="UP000265566"/>
    </source>
</evidence>
<evidence type="ECO:0000256" key="1">
    <source>
        <dbReference type="SAM" id="Phobius"/>
    </source>
</evidence>
<evidence type="ECO:0008006" key="4">
    <source>
        <dbReference type="Google" id="ProtNLM"/>
    </source>
</evidence>
<gene>
    <name evidence="2" type="ORF">MtrunA17_Chr4g0029511</name>
</gene>
<feature type="transmembrane region" description="Helical" evidence="1">
    <location>
        <begin position="7"/>
        <end position="28"/>
    </location>
</feature>
<protein>
    <recommendedName>
        <fullName evidence="4">Transmembrane protein</fullName>
    </recommendedName>
</protein>
<accession>A0A396IAT6</accession>
<dbReference type="AlphaFoldDB" id="A0A396IAT6"/>
<dbReference type="Gramene" id="rna23141">
    <property type="protein sequence ID" value="RHN60775.1"/>
    <property type="gene ID" value="gene23141"/>
</dbReference>